<reference evidence="2 3" key="1">
    <citation type="submission" date="2023-03" db="EMBL/GenBank/DDBJ databases">
        <title>High recombination rates correlate with genetic variation in Cardiocondyla obscurior ants.</title>
        <authorList>
            <person name="Errbii M."/>
        </authorList>
    </citation>
    <scope>NUCLEOTIDE SEQUENCE [LARGE SCALE GENOMIC DNA]</scope>
    <source>
        <strain evidence="2">Alpha-2009</strain>
        <tissue evidence="2">Whole body</tissue>
    </source>
</reference>
<keyword evidence="3" id="KW-1185">Reference proteome</keyword>
<feature type="compositionally biased region" description="Basic and acidic residues" evidence="1">
    <location>
        <begin position="112"/>
        <end position="126"/>
    </location>
</feature>
<gene>
    <name evidence="2" type="ORF">PUN28_017487</name>
</gene>
<organism evidence="2 3">
    <name type="scientific">Cardiocondyla obscurior</name>
    <dbReference type="NCBI Taxonomy" id="286306"/>
    <lineage>
        <taxon>Eukaryota</taxon>
        <taxon>Metazoa</taxon>
        <taxon>Ecdysozoa</taxon>
        <taxon>Arthropoda</taxon>
        <taxon>Hexapoda</taxon>
        <taxon>Insecta</taxon>
        <taxon>Pterygota</taxon>
        <taxon>Neoptera</taxon>
        <taxon>Endopterygota</taxon>
        <taxon>Hymenoptera</taxon>
        <taxon>Apocrita</taxon>
        <taxon>Aculeata</taxon>
        <taxon>Formicoidea</taxon>
        <taxon>Formicidae</taxon>
        <taxon>Myrmicinae</taxon>
        <taxon>Cardiocondyla</taxon>
    </lineage>
</organism>
<dbReference type="EMBL" id="JADYXP020000021">
    <property type="protein sequence ID" value="KAL0103182.1"/>
    <property type="molecule type" value="Genomic_DNA"/>
</dbReference>
<evidence type="ECO:0000313" key="2">
    <source>
        <dbReference type="EMBL" id="KAL0103182.1"/>
    </source>
</evidence>
<sequence>MYRRGTIHSTTRGVLISWKTGEHLRLRAILNNVTNGLYVDDSPRLTSPTKGREITPASGLFNTKLTALGLISGLSGTIYARRRARFSNFSLETQYVNSVLQEGGKKKKEKKKNFFLETRERERERE</sequence>
<comment type="caution">
    <text evidence="2">The sequence shown here is derived from an EMBL/GenBank/DDBJ whole genome shotgun (WGS) entry which is preliminary data.</text>
</comment>
<feature type="region of interest" description="Disordered" evidence="1">
    <location>
        <begin position="101"/>
        <end position="126"/>
    </location>
</feature>
<dbReference type="Proteomes" id="UP001430953">
    <property type="component" value="Unassembled WGS sequence"/>
</dbReference>
<name>A0AAW2END2_9HYME</name>
<accession>A0AAW2END2</accession>
<evidence type="ECO:0000313" key="3">
    <source>
        <dbReference type="Proteomes" id="UP001430953"/>
    </source>
</evidence>
<evidence type="ECO:0000256" key="1">
    <source>
        <dbReference type="SAM" id="MobiDB-lite"/>
    </source>
</evidence>
<dbReference type="AlphaFoldDB" id="A0AAW2END2"/>
<protein>
    <submittedName>
        <fullName evidence="2">Uncharacterized protein</fullName>
    </submittedName>
</protein>
<proteinExistence type="predicted"/>